<evidence type="ECO:0000313" key="3">
    <source>
        <dbReference type="EMBL" id="KAK4242441.1"/>
    </source>
</evidence>
<organism evidence="3 4">
    <name type="scientific">Achaetomium macrosporum</name>
    <dbReference type="NCBI Taxonomy" id="79813"/>
    <lineage>
        <taxon>Eukaryota</taxon>
        <taxon>Fungi</taxon>
        <taxon>Dikarya</taxon>
        <taxon>Ascomycota</taxon>
        <taxon>Pezizomycotina</taxon>
        <taxon>Sordariomycetes</taxon>
        <taxon>Sordariomycetidae</taxon>
        <taxon>Sordariales</taxon>
        <taxon>Chaetomiaceae</taxon>
        <taxon>Achaetomium</taxon>
    </lineage>
</organism>
<proteinExistence type="predicted"/>
<protein>
    <submittedName>
        <fullName evidence="3">Uncharacterized protein</fullName>
    </submittedName>
</protein>
<evidence type="ECO:0000313" key="4">
    <source>
        <dbReference type="Proteomes" id="UP001303760"/>
    </source>
</evidence>
<feature type="region of interest" description="Disordered" evidence="2">
    <location>
        <begin position="355"/>
        <end position="380"/>
    </location>
</feature>
<dbReference type="Proteomes" id="UP001303760">
    <property type="component" value="Unassembled WGS sequence"/>
</dbReference>
<reference evidence="3" key="1">
    <citation type="journal article" date="2023" name="Mol. Phylogenet. Evol.">
        <title>Genome-scale phylogeny and comparative genomics of the fungal order Sordariales.</title>
        <authorList>
            <person name="Hensen N."/>
            <person name="Bonometti L."/>
            <person name="Westerberg I."/>
            <person name="Brannstrom I.O."/>
            <person name="Guillou S."/>
            <person name="Cros-Aarteil S."/>
            <person name="Calhoun S."/>
            <person name="Haridas S."/>
            <person name="Kuo A."/>
            <person name="Mondo S."/>
            <person name="Pangilinan J."/>
            <person name="Riley R."/>
            <person name="LaButti K."/>
            <person name="Andreopoulos B."/>
            <person name="Lipzen A."/>
            <person name="Chen C."/>
            <person name="Yan M."/>
            <person name="Daum C."/>
            <person name="Ng V."/>
            <person name="Clum A."/>
            <person name="Steindorff A."/>
            <person name="Ohm R.A."/>
            <person name="Martin F."/>
            <person name="Silar P."/>
            <person name="Natvig D.O."/>
            <person name="Lalanne C."/>
            <person name="Gautier V."/>
            <person name="Ament-Velasquez S.L."/>
            <person name="Kruys A."/>
            <person name="Hutchinson M.I."/>
            <person name="Powell A.J."/>
            <person name="Barry K."/>
            <person name="Miller A.N."/>
            <person name="Grigoriev I.V."/>
            <person name="Debuchy R."/>
            <person name="Gladieux P."/>
            <person name="Hiltunen Thoren M."/>
            <person name="Johannesson H."/>
        </authorList>
    </citation>
    <scope>NUCLEOTIDE SEQUENCE</scope>
    <source>
        <strain evidence="3">CBS 532.94</strain>
    </source>
</reference>
<dbReference type="AlphaFoldDB" id="A0AAN7CIV2"/>
<feature type="region of interest" description="Disordered" evidence="2">
    <location>
        <begin position="472"/>
        <end position="497"/>
    </location>
</feature>
<feature type="coiled-coil region" evidence="1">
    <location>
        <begin position="277"/>
        <end position="311"/>
    </location>
</feature>
<feature type="region of interest" description="Disordered" evidence="2">
    <location>
        <begin position="30"/>
        <end position="81"/>
    </location>
</feature>
<evidence type="ECO:0000256" key="1">
    <source>
        <dbReference type="SAM" id="Coils"/>
    </source>
</evidence>
<dbReference type="EMBL" id="MU860008">
    <property type="protein sequence ID" value="KAK4242441.1"/>
    <property type="molecule type" value="Genomic_DNA"/>
</dbReference>
<gene>
    <name evidence="3" type="ORF">C8A03DRAFT_29372</name>
</gene>
<accession>A0AAN7CIV2</accession>
<keyword evidence="1" id="KW-0175">Coiled coil</keyword>
<feature type="compositionally biased region" description="Low complexity" evidence="2">
    <location>
        <begin position="30"/>
        <end position="66"/>
    </location>
</feature>
<name>A0AAN7CIV2_9PEZI</name>
<feature type="compositionally biased region" description="Basic and acidic residues" evidence="2">
    <location>
        <begin position="355"/>
        <end position="372"/>
    </location>
</feature>
<reference evidence="3" key="2">
    <citation type="submission" date="2023-05" db="EMBL/GenBank/DDBJ databases">
        <authorList>
            <consortium name="Lawrence Berkeley National Laboratory"/>
            <person name="Steindorff A."/>
            <person name="Hensen N."/>
            <person name="Bonometti L."/>
            <person name="Westerberg I."/>
            <person name="Brannstrom I.O."/>
            <person name="Guillou S."/>
            <person name="Cros-Aarteil S."/>
            <person name="Calhoun S."/>
            <person name="Haridas S."/>
            <person name="Kuo A."/>
            <person name="Mondo S."/>
            <person name="Pangilinan J."/>
            <person name="Riley R."/>
            <person name="Labutti K."/>
            <person name="Andreopoulos B."/>
            <person name="Lipzen A."/>
            <person name="Chen C."/>
            <person name="Yanf M."/>
            <person name="Daum C."/>
            <person name="Ng V."/>
            <person name="Clum A."/>
            <person name="Ohm R."/>
            <person name="Martin F."/>
            <person name="Silar P."/>
            <person name="Natvig D."/>
            <person name="Lalanne C."/>
            <person name="Gautier V."/>
            <person name="Ament-Velasquez S.L."/>
            <person name="Kruys A."/>
            <person name="Hutchinson M.I."/>
            <person name="Powell A.J."/>
            <person name="Barry K."/>
            <person name="Miller A.N."/>
            <person name="Grigoriev I.V."/>
            <person name="Debuchy R."/>
            <person name="Gladieux P."/>
            <person name="Thoren M.H."/>
            <person name="Johannesson H."/>
        </authorList>
    </citation>
    <scope>NUCLEOTIDE SEQUENCE</scope>
    <source>
        <strain evidence="3">CBS 532.94</strain>
    </source>
</reference>
<evidence type="ECO:0000256" key="2">
    <source>
        <dbReference type="SAM" id="MobiDB-lite"/>
    </source>
</evidence>
<sequence>MPDDKSPSSNNPFIRFKHHVDANVHAGLNSISNNFSRSSSTPDNNNNNSNNSQPSSSSYPSPFATPDMPPSPSSTSTDLTPMNMLYPAETHLESRIDLLRGGTAAESHLAWRLFLTRSAYSPLRLARELPGGWHPTPRDLPPPASEWESSSNGEFGWLEAFEDLLRVQSGLGLADLQKRRRDRCGEEGGWFGWRSVPGGGWGWHGHGHGMVGFWGGAPGWGMREMAWLERMSSRGLTEALFPVYDPGLGYQSPRTREEWAERRRVEQEKEAQAGRMWEEFFAERKREMEEMEEAEREVRRLANAWADEARREMRREVDAGADEARDKGTSFFDGLGGIVRTLGKVLEDEVKSLQRYGKGERKDETAVEKKQDTSAPETEGDLYSVIQSAFQESERSLSNFFKSISEGWRDGSLAEPKPASPPKTETTEVVENGVTKKTTKKEFVDKHGNTHSKIETTWTDEDGRVIMRQVHSSMGRSQHWEKTIESEPSEQAEETVNVVKEEKKEGGWFWK</sequence>
<comment type="caution">
    <text evidence="3">The sequence shown here is derived from an EMBL/GenBank/DDBJ whole genome shotgun (WGS) entry which is preliminary data.</text>
</comment>
<keyword evidence="4" id="KW-1185">Reference proteome</keyword>